<organism evidence="1 2">
    <name type="scientific">Ophiocordyceps australis</name>
    <dbReference type="NCBI Taxonomy" id="1399860"/>
    <lineage>
        <taxon>Eukaryota</taxon>
        <taxon>Fungi</taxon>
        <taxon>Dikarya</taxon>
        <taxon>Ascomycota</taxon>
        <taxon>Pezizomycotina</taxon>
        <taxon>Sordariomycetes</taxon>
        <taxon>Hypocreomycetidae</taxon>
        <taxon>Hypocreales</taxon>
        <taxon>Ophiocordycipitaceae</taxon>
        <taxon>Ophiocordyceps</taxon>
    </lineage>
</organism>
<proteinExistence type="predicted"/>
<dbReference type="Proteomes" id="UP000226192">
    <property type="component" value="Unassembled WGS sequence"/>
</dbReference>
<gene>
    <name evidence="1" type="ORF">CDD81_5894</name>
</gene>
<reference evidence="1 2" key="1">
    <citation type="submission" date="2017-06" db="EMBL/GenBank/DDBJ databases">
        <title>Ant-infecting Ophiocordyceps genomes reveal a high diversity of potential behavioral manipulation genes and a possible major role for enterotoxins.</title>
        <authorList>
            <person name="De Bekker C."/>
            <person name="Evans H.C."/>
            <person name="Brachmann A."/>
            <person name="Hughes D.P."/>
        </authorList>
    </citation>
    <scope>NUCLEOTIDE SEQUENCE [LARGE SCALE GENOMIC DNA]</scope>
    <source>
        <strain evidence="1 2">Map64</strain>
    </source>
</reference>
<evidence type="ECO:0008006" key="3">
    <source>
        <dbReference type="Google" id="ProtNLM"/>
    </source>
</evidence>
<comment type="caution">
    <text evidence="1">The sequence shown here is derived from an EMBL/GenBank/DDBJ whole genome shotgun (WGS) entry which is preliminary data.</text>
</comment>
<dbReference type="OrthoDB" id="48988at2759"/>
<name>A0A2C5YHJ2_9HYPO</name>
<evidence type="ECO:0000313" key="1">
    <source>
        <dbReference type="EMBL" id="PHH66762.1"/>
    </source>
</evidence>
<evidence type="ECO:0000313" key="2">
    <source>
        <dbReference type="Proteomes" id="UP000226192"/>
    </source>
</evidence>
<dbReference type="AlphaFoldDB" id="A0A2C5YHJ2"/>
<dbReference type="STRING" id="1399860.A0A2C5YHJ2"/>
<dbReference type="EMBL" id="NJET01000005">
    <property type="protein sequence ID" value="PHH66762.1"/>
    <property type="molecule type" value="Genomic_DNA"/>
</dbReference>
<dbReference type="SUPFAM" id="SSF51430">
    <property type="entry name" value="NAD(P)-linked oxidoreductase"/>
    <property type="match status" value="1"/>
</dbReference>
<protein>
    <recommendedName>
        <fullName evidence="3">NADP-dependent oxidoreductase domain-containing protein</fullName>
    </recommendedName>
</protein>
<keyword evidence="2" id="KW-1185">Reference proteome</keyword>
<accession>A0A2C5YHJ2</accession>
<dbReference type="Gene3D" id="3.20.20.100">
    <property type="entry name" value="NADP-dependent oxidoreductase domain"/>
    <property type="match status" value="1"/>
</dbReference>
<sequence>MNIALPMAPPAKSPLARYRLLSPTASVRVSPLCLGAMNFGTAWSDFMGPCDQSTTESLLDFFYDQGGELIDT</sequence>
<dbReference type="InterPro" id="IPR036812">
    <property type="entry name" value="NAD(P)_OxRdtase_dom_sf"/>
</dbReference>